<evidence type="ECO:0000256" key="1">
    <source>
        <dbReference type="SAM" id="Phobius"/>
    </source>
</evidence>
<dbReference type="Proteomes" id="UP000199702">
    <property type="component" value="Unassembled WGS sequence"/>
</dbReference>
<accession>A0A1H6UQ30</accession>
<reference evidence="3" key="1">
    <citation type="submission" date="2016-10" db="EMBL/GenBank/DDBJ databases">
        <authorList>
            <person name="Varghese N."/>
            <person name="Submissions S."/>
        </authorList>
    </citation>
    <scope>NUCLEOTIDE SEQUENCE [LARGE SCALE GENOMIC DNA]</scope>
    <source>
        <strain evidence="3">DSM 17934</strain>
    </source>
</reference>
<dbReference type="AlphaFoldDB" id="A0A1H6UQ30"/>
<dbReference type="RefSeq" id="WP_091312056.1">
    <property type="nucleotide sequence ID" value="NZ_CBCSJU010000004.1"/>
</dbReference>
<organism evidence="2 3">
    <name type="scientific">Flavobacterium terrigena</name>
    <dbReference type="NCBI Taxonomy" id="402734"/>
    <lineage>
        <taxon>Bacteria</taxon>
        <taxon>Pseudomonadati</taxon>
        <taxon>Bacteroidota</taxon>
        <taxon>Flavobacteriia</taxon>
        <taxon>Flavobacteriales</taxon>
        <taxon>Flavobacteriaceae</taxon>
        <taxon>Flavobacterium</taxon>
    </lineage>
</organism>
<dbReference type="InterPro" id="IPR008620">
    <property type="entry name" value="FixH"/>
</dbReference>
<keyword evidence="1" id="KW-0472">Membrane</keyword>
<gene>
    <name evidence="2" type="ORF">SAMN05660918_1866</name>
</gene>
<dbReference type="Pfam" id="PF05751">
    <property type="entry name" value="FixH"/>
    <property type="match status" value="1"/>
</dbReference>
<name>A0A1H6UQ30_9FLAO</name>
<proteinExistence type="predicted"/>
<feature type="transmembrane region" description="Helical" evidence="1">
    <location>
        <begin position="6"/>
        <end position="27"/>
    </location>
</feature>
<evidence type="ECO:0000313" key="2">
    <source>
        <dbReference type="EMBL" id="SEI90145.1"/>
    </source>
</evidence>
<keyword evidence="1" id="KW-1133">Transmembrane helix</keyword>
<protein>
    <submittedName>
        <fullName evidence="2">FixH protein</fullName>
    </submittedName>
</protein>
<dbReference type="STRING" id="402734.SAMN05660918_1866"/>
<sequence>MKINWGTGVIIGFGSFMTFILFFVFLVQSNSKYDNELVADDYYKQESKVQSDIESQTLSNALKTKLKIEKTAEGLQIIFPADIDYKKITGTISLYRPSNQKLDFETKISLSNPIMLIPNHKLVGGLWEISINWKVNEVAYLNKETVYF</sequence>
<evidence type="ECO:0000313" key="3">
    <source>
        <dbReference type="Proteomes" id="UP000199702"/>
    </source>
</evidence>
<keyword evidence="1" id="KW-0812">Transmembrane</keyword>
<dbReference type="OrthoDB" id="1493774at2"/>
<dbReference type="EMBL" id="FNYA01000004">
    <property type="protein sequence ID" value="SEI90145.1"/>
    <property type="molecule type" value="Genomic_DNA"/>
</dbReference>
<keyword evidence="3" id="KW-1185">Reference proteome</keyword>